<dbReference type="Pfam" id="PF01979">
    <property type="entry name" value="Amidohydro_1"/>
    <property type="match status" value="1"/>
</dbReference>
<evidence type="ECO:0000313" key="2">
    <source>
        <dbReference type="EMBL" id="PLM55705.1"/>
    </source>
</evidence>
<dbReference type="SUPFAM" id="SSF51338">
    <property type="entry name" value="Composite domain of metallo-dependent hydrolases"/>
    <property type="match status" value="1"/>
</dbReference>
<evidence type="ECO:0000259" key="1">
    <source>
        <dbReference type="Pfam" id="PF01979"/>
    </source>
</evidence>
<dbReference type="Gene3D" id="2.30.40.10">
    <property type="entry name" value="Urease, subunit C, domain 1"/>
    <property type="match status" value="1"/>
</dbReference>
<organism evidence="2 3">
    <name type="scientific">Klebsiella michiganensis</name>
    <dbReference type="NCBI Taxonomy" id="1134687"/>
    <lineage>
        <taxon>Bacteria</taxon>
        <taxon>Pseudomonadati</taxon>
        <taxon>Pseudomonadota</taxon>
        <taxon>Gammaproteobacteria</taxon>
        <taxon>Enterobacterales</taxon>
        <taxon>Enterobacteriaceae</taxon>
        <taxon>Klebsiella/Raoultella group</taxon>
        <taxon>Klebsiella</taxon>
    </lineage>
</organism>
<gene>
    <name evidence="2" type="ORF">CWM85_21960</name>
</gene>
<sequence length="115" mass="12688">RLIAQRRNRLIVPGEPHVGNVLYQGALRGGARALGQNIGQLSVGYRADLVVLDRQNPFIASAEDQMLLNRWIFACSSNPITAVMTGGRWVIEDGHHHKEESVSQAFIQVMKDLAA</sequence>
<dbReference type="AlphaFoldDB" id="A0A2J4YY02"/>
<evidence type="ECO:0000313" key="3">
    <source>
        <dbReference type="Proteomes" id="UP000234661"/>
    </source>
</evidence>
<feature type="domain" description="Amidohydrolase-related" evidence="1">
    <location>
        <begin position="29"/>
        <end position="90"/>
    </location>
</feature>
<reference evidence="2 3" key="1">
    <citation type="submission" date="2017-11" db="EMBL/GenBank/DDBJ databases">
        <authorList>
            <person name="Han C.G."/>
        </authorList>
    </citation>
    <scope>NUCLEOTIDE SEQUENCE [LARGE SCALE GENOMIC DNA]</scope>
    <source>
        <strain evidence="2 3">A2</strain>
    </source>
</reference>
<proteinExistence type="predicted"/>
<accession>A0A2J4YY02</accession>
<dbReference type="Proteomes" id="UP000234661">
    <property type="component" value="Unassembled WGS sequence"/>
</dbReference>
<dbReference type="Gene3D" id="3.20.20.140">
    <property type="entry name" value="Metal-dependent hydrolases"/>
    <property type="match status" value="1"/>
</dbReference>
<dbReference type="InterPro" id="IPR011059">
    <property type="entry name" value="Metal-dep_hydrolase_composite"/>
</dbReference>
<name>A0A2J4YY02_9ENTR</name>
<feature type="non-terminal residue" evidence="2">
    <location>
        <position position="1"/>
    </location>
</feature>
<protein>
    <submittedName>
        <fullName evidence="2">Formimidoylglutamate deiminase</fullName>
    </submittedName>
</protein>
<reference evidence="2 3" key="2">
    <citation type="submission" date="2018-01" db="EMBL/GenBank/DDBJ databases">
        <title>Genomic study of Klebsiella pneumoniae.</title>
        <authorList>
            <person name="Yang Y."/>
            <person name="Bicalho R."/>
        </authorList>
    </citation>
    <scope>NUCLEOTIDE SEQUENCE [LARGE SCALE GENOMIC DNA]</scope>
    <source>
        <strain evidence="2 3">A2</strain>
    </source>
</reference>
<comment type="caution">
    <text evidence="2">The sequence shown here is derived from an EMBL/GenBank/DDBJ whole genome shotgun (WGS) entry which is preliminary data.</text>
</comment>
<dbReference type="GO" id="GO:0016810">
    <property type="term" value="F:hydrolase activity, acting on carbon-nitrogen (but not peptide) bonds"/>
    <property type="evidence" value="ECO:0007669"/>
    <property type="project" value="InterPro"/>
</dbReference>
<dbReference type="EMBL" id="PIET01000773">
    <property type="protein sequence ID" value="PLM55705.1"/>
    <property type="molecule type" value="Genomic_DNA"/>
</dbReference>
<dbReference type="InterPro" id="IPR006680">
    <property type="entry name" value="Amidohydro-rel"/>
</dbReference>